<dbReference type="RefSeq" id="WP_319930706.1">
    <property type="nucleotide sequence ID" value="NZ_VCDN01000048.1"/>
</dbReference>
<evidence type="ECO:0000313" key="1">
    <source>
        <dbReference type="EMBL" id="MDX7988303.1"/>
    </source>
</evidence>
<name>A0ABU4SBZ0_9GAMM</name>
<sequence>MSIENIIRETVYATRCFFNLKSYNKSYKESVRVQLPAYKRQLYSPENSEMRGRLLAKTRDRIKPMHSPYERNTILHSIQSHDHVGNCGEHSCKALEYLVEKSKLIWAIYRRPFDIIMINLNSDISLFDHQCVILSYNYPQQPEYLPNLPDLFNQHQGAEIWVCDPWANIACLSHNYPIEWKKKMHKWSNRGKLLCYGQEDINPIDPRIYRFIEQSNASVMFREHVDFTPYHLQ</sequence>
<protein>
    <submittedName>
        <fullName evidence="1">Uncharacterized protein</fullName>
    </submittedName>
</protein>
<reference evidence="2" key="1">
    <citation type="journal article" date="2024" name="Toxins">
        <title>Genome Sequence Analysis of Native Xenorhabdus Strains Isolated from Entomopathogenic Nematodes in Argentina.</title>
        <authorList>
            <person name="Palma L."/>
            <person name="Frizzo L."/>
            <person name="Kaiser S."/>
            <person name="Berry C."/>
            <person name="Caballero P."/>
            <person name="Bode H.B."/>
            <person name="Del Valle E.E."/>
        </authorList>
    </citation>
    <scope>NUCLEOTIDE SEQUENCE [LARGE SCALE GENOMIC DNA]</scope>
    <source>
        <strain evidence="2">12</strain>
    </source>
</reference>
<dbReference type="Proteomes" id="UP001271890">
    <property type="component" value="Unassembled WGS sequence"/>
</dbReference>
<gene>
    <name evidence="1" type="ORF">FE392_13330</name>
</gene>
<dbReference type="EMBL" id="VCDN01000048">
    <property type="protein sequence ID" value="MDX7988303.1"/>
    <property type="molecule type" value="Genomic_DNA"/>
</dbReference>
<accession>A0ABU4SBZ0</accession>
<keyword evidence="2" id="KW-1185">Reference proteome</keyword>
<organism evidence="1 2">
    <name type="scientific">Xenorhabdus santafensis</name>
    <dbReference type="NCBI Taxonomy" id="2582833"/>
    <lineage>
        <taxon>Bacteria</taxon>
        <taxon>Pseudomonadati</taxon>
        <taxon>Pseudomonadota</taxon>
        <taxon>Gammaproteobacteria</taxon>
        <taxon>Enterobacterales</taxon>
        <taxon>Morganellaceae</taxon>
        <taxon>Xenorhabdus</taxon>
    </lineage>
</organism>
<comment type="caution">
    <text evidence="1">The sequence shown here is derived from an EMBL/GenBank/DDBJ whole genome shotgun (WGS) entry which is preliminary data.</text>
</comment>
<evidence type="ECO:0000313" key="2">
    <source>
        <dbReference type="Proteomes" id="UP001271890"/>
    </source>
</evidence>
<proteinExistence type="predicted"/>